<name>A0A329QI40_9ACTN</name>
<keyword evidence="3" id="KW-0560">Oxidoreductase</keyword>
<dbReference type="CDD" id="cd19074">
    <property type="entry name" value="Aldo_ket_red_shaker-like"/>
    <property type="match status" value="1"/>
</dbReference>
<dbReference type="Pfam" id="PF00248">
    <property type="entry name" value="Aldo_ket_red"/>
    <property type="match status" value="1"/>
</dbReference>
<dbReference type="GO" id="GO:0016491">
    <property type="term" value="F:oxidoreductase activity"/>
    <property type="evidence" value="ECO:0007669"/>
    <property type="project" value="UniProtKB-KW"/>
</dbReference>
<dbReference type="PANTHER" id="PTHR43150">
    <property type="entry name" value="HYPERKINETIC, ISOFORM M"/>
    <property type="match status" value="1"/>
</dbReference>
<dbReference type="InterPro" id="IPR036812">
    <property type="entry name" value="NAD(P)_OxRdtase_dom_sf"/>
</dbReference>
<dbReference type="OrthoDB" id="9768793at2"/>
<feature type="domain" description="NADP-dependent oxidoreductase" evidence="4">
    <location>
        <begin position="16"/>
        <end position="317"/>
    </location>
</feature>
<dbReference type="InterPro" id="IPR023210">
    <property type="entry name" value="NADP_OxRdtase_dom"/>
</dbReference>
<evidence type="ECO:0000259" key="4">
    <source>
        <dbReference type="Pfam" id="PF00248"/>
    </source>
</evidence>
<proteinExistence type="inferred from homology"/>
<organism evidence="5 6">
    <name type="scientific">Phytoactinopolyspora halophila</name>
    <dbReference type="NCBI Taxonomy" id="1981511"/>
    <lineage>
        <taxon>Bacteria</taxon>
        <taxon>Bacillati</taxon>
        <taxon>Actinomycetota</taxon>
        <taxon>Actinomycetes</taxon>
        <taxon>Jiangellales</taxon>
        <taxon>Jiangellaceae</taxon>
        <taxon>Phytoactinopolyspora</taxon>
    </lineage>
</organism>
<comment type="caution">
    <text evidence="5">The sequence shown here is derived from an EMBL/GenBank/DDBJ whole genome shotgun (WGS) entry which is preliminary data.</text>
</comment>
<accession>A0A329QI40</accession>
<evidence type="ECO:0000256" key="1">
    <source>
        <dbReference type="ARBA" id="ARBA00006515"/>
    </source>
</evidence>
<dbReference type="AlphaFoldDB" id="A0A329QI40"/>
<dbReference type="RefSeq" id="WP_112259208.1">
    <property type="nucleotide sequence ID" value="NZ_QMIG01000017.1"/>
</dbReference>
<evidence type="ECO:0000313" key="6">
    <source>
        <dbReference type="Proteomes" id="UP000250462"/>
    </source>
</evidence>
<gene>
    <name evidence="5" type="ORF">DPM12_15300</name>
</gene>
<evidence type="ECO:0000256" key="3">
    <source>
        <dbReference type="ARBA" id="ARBA00023002"/>
    </source>
</evidence>
<protein>
    <submittedName>
        <fullName evidence="5">Aldo/keto reductase</fullName>
    </submittedName>
</protein>
<dbReference type="EMBL" id="QMIG01000017">
    <property type="protein sequence ID" value="RAW12035.1"/>
    <property type="molecule type" value="Genomic_DNA"/>
</dbReference>
<dbReference type="Proteomes" id="UP000250462">
    <property type="component" value="Unassembled WGS sequence"/>
</dbReference>
<reference evidence="5 6" key="1">
    <citation type="submission" date="2018-06" db="EMBL/GenBank/DDBJ databases">
        <title>Phytoactinopolyspora halophila sp. nov., a novel halophilic actinomycete isolated from a saline soil in China.</title>
        <authorList>
            <person name="Tang S.-K."/>
        </authorList>
    </citation>
    <scope>NUCLEOTIDE SEQUENCE [LARGE SCALE GENOMIC DNA]</scope>
    <source>
        <strain evidence="5 6">YIM 96934</strain>
    </source>
</reference>
<keyword evidence="2" id="KW-0521">NADP</keyword>
<dbReference type="SUPFAM" id="SSF51430">
    <property type="entry name" value="NAD(P)-linked oxidoreductase"/>
    <property type="match status" value="1"/>
</dbReference>
<sequence>MRYRSLGQWGIKVSEVSLGTWLTHARRDDEERVIECTRLAYDLGVNLFDTANTYPEGREGEAEIVLGKAVSVLPRDTYLIATKVFSPMGKGPLERGLSRKHVMAQIDGSLRRLGLDYIDLYQCHRYDPTVPLEETIGAMNDLIRQGKIMYWGVSEWSASQLKSAVAVCRQRGWDLPVSNQPRYSLLWRTGEDHVFPECERLGMGVLAFSPLDHGVLVGKYSPGGELPPGSRAARSSNTWMFERYFDDYLLATVQRFCAFVKEAGYKPSQVALAWCLRNPVISGVIIGASNEKQLKDNVAVSGLDIETEVLNQAEEILAPVRVS</sequence>
<keyword evidence="6" id="KW-1185">Reference proteome</keyword>
<evidence type="ECO:0000313" key="5">
    <source>
        <dbReference type="EMBL" id="RAW12035.1"/>
    </source>
</evidence>
<dbReference type="PANTHER" id="PTHR43150:SF2">
    <property type="entry name" value="HYPERKINETIC, ISOFORM M"/>
    <property type="match status" value="1"/>
</dbReference>
<comment type="similarity">
    <text evidence="1">Belongs to the shaker potassium channel beta subunit family.</text>
</comment>
<dbReference type="InterPro" id="IPR005399">
    <property type="entry name" value="K_chnl_volt-dep_bsu_KCNAB-rel"/>
</dbReference>
<evidence type="ECO:0000256" key="2">
    <source>
        <dbReference type="ARBA" id="ARBA00022857"/>
    </source>
</evidence>
<dbReference type="Gene3D" id="3.20.20.100">
    <property type="entry name" value="NADP-dependent oxidoreductase domain"/>
    <property type="match status" value="1"/>
</dbReference>